<evidence type="ECO:0000313" key="1">
    <source>
        <dbReference type="EMBL" id="QLH06148.1"/>
    </source>
</evidence>
<name>A0A7D5M7A7_9ARCH</name>
<dbReference type="Proteomes" id="UP000509478">
    <property type="component" value="Chromosome"/>
</dbReference>
<keyword evidence="2" id="KW-1185">Reference proteome</keyword>
<dbReference type="GeneID" id="56066988"/>
<dbReference type="AlphaFoldDB" id="A0A7D5M7A7"/>
<dbReference type="EMBL" id="CP026995">
    <property type="protein sequence ID" value="QLH06148.1"/>
    <property type="molecule type" value="Genomic_DNA"/>
</dbReference>
<protein>
    <submittedName>
        <fullName evidence="1">Uncharacterized protein</fullName>
    </submittedName>
</protein>
<evidence type="ECO:0000313" key="2">
    <source>
        <dbReference type="Proteomes" id="UP000509478"/>
    </source>
</evidence>
<proteinExistence type="predicted"/>
<sequence>MSKSIQDTKDIFSTSRKNTNRFFNQVKKTTPKYHQSMVNLQQDYVDVWRSVINSTILLEQEYAKNVGYLTDIPESAIQTIHEMTEASILTYLQQNQFIFDTTKITKRTFDTFIQNTKSFSSLNKEIMEYLIEVFEQK</sequence>
<accession>A0A7D5M7A7</accession>
<gene>
    <name evidence="1" type="ORF">C5F50_02940</name>
</gene>
<dbReference type="RefSeq" id="WP_179372214.1">
    <property type="nucleotide sequence ID" value="NZ_CP026995.1"/>
</dbReference>
<dbReference type="KEGG" id="nue:C5F50_02940"/>
<reference evidence="1 2" key="1">
    <citation type="submission" date="2018-02" db="EMBL/GenBank/DDBJ databases">
        <title>Complete genome of Nitrosopumilus ureaphilus PS0.</title>
        <authorList>
            <person name="Qin W."/>
            <person name="Zheng Y."/>
            <person name="Stahl D.A."/>
        </authorList>
    </citation>
    <scope>NUCLEOTIDE SEQUENCE [LARGE SCALE GENOMIC DNA]</scope>
    <source>
        <strain evidence="1 2">PS0</strain>
    </source>
</reference>
<dbReference type="OrthoDB" id="12973at2157"/>
<organism evidence="1 2">
    <name type="scientific">Nitrosopumilus ureiphilus</name>
    <dbReference type="NCBI Taxonomy" id="1470067"/>
    <lineage>
        <taxon>Archaea</taxon>
        <taxon>Nitrososphaerota</taxon>
        <taxon>Nitrososphaeria</taxon>
        <taxon>Nitrosopumilales</taxon>
        <taxon>Nitrosopumilaceae</taxon>
        <taxon>Nitrosopumilus</taxon>
    </lineage>
</organism>